<keyword evidence="6" id="KW-1185">Reference proteome</keyword>
<dbReference type="PANTHER" id="PTHR31503:SF36">
    <property type="entry name" value="SODIUM_CALCIUM EXCHANGER MEMBRANE REGION DOMAIN-CONTAINING PROTEIN"/>
    <property type="match status" value="1"/>
</dbReference>
<keyword evidence="4" id="KW-1133">Transmembrane helix</keyword>
<protein>
    <submittedName>
        <fullName evidence="5">Sodium/calcium exchanger ncl</fullName>
    </submittedName>
</protein>
<evidence type="ECO:0000313" key="5">
    <source>
        <dbReference type="EMBL" id="KAK7857716.1"/>
    </source>
</evidence>
<dbReference type="AlphaFoldDB" id="A0AAW0M2Q9"/>
<keyword evidence="4" id="KW-0812">Transmembrane</keyword>
<feature type="transmembrane region" description="Helical" evidence="4">
    <location>
        <begin position="61"/>
        <end position="84"/>
    </location>
</feature>
<feature type="compositionally biased region" description="Basic and acidic residues" evidence="3">
    <location>
        <begin position="1"/>
        <end position="18"/>
    </location>
</feature>
<dbReference type="GO" id="GO:0006874">
    <property type="term" value="P:intracellular calcium ion homeostasis"/>
    <property type="evidence" value="ECO:0007669"/>
    <property type="project" value="TreeGrafter"/>
</dbReference>
<dbReference type="GO" id="GO:0016020">
    <property type="term" value="C:membrane"/>
    <property type="evidence" value="ECO:0007669"/>
    <property type="project" value="InterPro"/>
</dbReference>
<dbReference type="Proteomes" id="UP000237347">
    <property type="component" value="Unassembled WGS sequence"/>
</dbReference>
<evidence type="ECO:0000256" key="3">
    <source>
        <dbReference type="SAM" id="MobiDB-lite"/>
    </source>
</evidence>
<evidence type="ECO:0000256" key="2">
    <source>
        <dbReference type="ARBA" id="ARBA00023065"/>
    </source>
</evidence>
<sequence length="130" mass="14093">MEHGELDRTKKKEGKELHVTNAEEEPNEVKGIDSTIHFSLCFSINRLSAESSTSTCDQTYGFLPCTTSVIGNLFLMVVYGYLMFFAAKSLTDGCELLLEILGPGIVAGLVLPILGALPDAMLVLVVLNLN</sequence>
<dbReference type="InterPro" id="IPR004713">
    <property type="entry name" value="CaH_exchang"/>
</dbReference>
<comment type="caution">
    <text evidence="5">The sequence shown here is derived from an EMBL/GenBank/DDBJ whole genome shotgun (WGS) entry which is preliminary data.</text>
</comment>
<keyword evidence="1" id="KW-0050">Antiport</keyword>
<keyword evidence="1" id="KW-0813">Transport</keyword>
<dbReference type="EMBL" id="PKMF04000025">
    <property type="protein sequence ID" value="KAK7857716.1"/>
    <property type="molecule type" value="Genomic_DNA"/>
</dbReference>
<organism evidence="5 6">
    <name type="scientific">Quercus suber</name>
    <name type="common">Cork oak</name>
    <dbReference type="NCBI Taxonomy" id="58331"/>
    <lineage>
        <taxon>Eukaryota</taxon>
        <taxon>Viridiplantae</taxon>
        <taxon>Streptophyta</taxon>
        <taxon>Embryophyta</taxon>
        <taxon>Tracheophyta</taxon>
        <taxon>Spermatophyta</taxon>
        <taxon>Magnoliopsida</taxon>
        <taxon>eudicotyledons</taxon>
        <taxon>Gunneridae</taxon>
        <taxon>Pentapetalae</taxon>
        <taxon>rosids</taxon>
        <taxon>fabids</taxon>
        <taxon>Fagales</taxon>
        <taxon>Fagaceae</taxon>
        <taxon>Quercus</taxon>
    </lineage>
</organism>
<reference evidence="5 6" key="1">
    <citation type="journal article" date="2018" name="Sci. Data">
        <title>The draft genome sequence of cork oak.</title>
        <authorList>
            <person name="Ramos A.M."/>
            <person name="Usie A."/>
            <person name="Barbosa P."/>
            <person name="Barros P.M."/>
            <person name="Capote T."/>
            <person name="Chaves I."/>
            <person name="Simoes F."/>
            <person name="Abreu I."/>
            <person name="Carrasquinho I."/>
            <person name="Faro C."/>
            <person name="Guimaraes J.B."/>
            <person name="Mendonca D."/>
            <person name="Nobrega F."/>
            <person name="Rodrigues L."/>
            <person name="Saibo N.J.M."/>
            <person name="Varela M.C."/>
            <person name="Egas C."/>
            <person name="Matos J."/>
            <person name="Miguel C.M."/>
            <person name="Oliveira M.M."/>
            <person name="Ricardo C.P."/>
            <person name="Goncalves S."/>
        </authorList>
    </citation>
    <scope>NUCLEOTIDE SEQUENCE [LARGE SCALE GENOMIC DNA]</scope>
    <source>
        <strain evidence="6">cv. HL8</strain>
    </source>
</reference>
<name>A0AAW0M2Q9_QUESU</name>
<evidence type="ECO:0000256" key="1">
    <source>
        <dbReference type="ARBA" id="ARBA00022449"/>
    </source>
</evidence>
<dbReference type="GO" id="GO:0015369">
    <property type="term" value="F:calcium:proton antiporter activity"/>
    <property type="evidence" value="ECO:0007669"/>
    <property type="project" value="TreeGrafter"/>
</dbReference>
<evidence type="ECO:0000313" key="6">
    <source>
        <dbReference type="Proteomes" id="UP000237347"/>
    </source>
</evidence>
<gene>
    <name evidence="5" type="primary">NCL_8</name>
    <name evidence="5" type="ORF">CFP56_016498</name>
</gene>
<dbReference type="PANTHER" id="PTHR31503">
    <property type="entry name" value="VACUOLAR CALCIUM ION TRANSPORTER"/>
    <property type="match status" value="1"/>
</dbReference>
<feature type="transmembrane region" description="Helical" evidence="4">
    <location>
        <begin position="96"/>
        <end position="117"/>
    </location>
</feature>
<feature type="region of interest" description="Disordered" evidence="3">
    <location>
        <begin position="1"/>
        <end position="28"/>
    </location>
</feature>
<proteinExistence type="predicted"/>
<accession>A0AAW0M2Q9</accession>
<keyword evidence="2" id="KW-0406">Ion transport</keyword>
<evidence type="ECO:0000256" key="4">
    <source>
        <dbReference type="SAM" id="Phobius"/>
    </source>
</evidence>
<keyword evidence="4" id="KW-0472">Membrane</keyword>